<dbReference type="EMBL" id="BNCK01000002">
    <property type="protein sequence ID" value="GHF84810.1"/>
    <property type="molecule type" value="Genomic_DNA"/>
</dbReference>
<keyword evidence="1" id="KW-1133">Transmembrane helix</keyword>
<protein>
    <submittedName>
        <fullName evidence="2">Uncharacterized protein</fullName>
    </submittedName>
</protein>
<gene>
    <name evidence="2" type="ORF">GCM10017161_10360</name>
</gene>
<feature type="transmembrane region" description="Helical" evidence="1">
    <location>
        <begin position="195"/>
        <end position="217"/>
    </location>
</feature>
<feature type="transmembrane region" description="Helical" evidence="1">
    <location>
        <begin position="115"/>
        <end position="140"/>
    </location>
</feature>
<dbReference type="Proteomes" id="UP000623842">
    <property type="component" value="Unassembled WGS sequence"/>
</dbReference>
<feature type="transmembrane region" description="Helical" evidence="1">
    <location>
        <begin position="152"/>
        <end position="174"/>
    </location>
</feature>
<keyword evidence="3" id="KW-1185">Reference proteome</keyword>
<comment type="caution">
    <text evidence="2">The sequence shown here is derived from an EMBL/GenBank/DDBJ whole genome shotgun (WGS) entry which is preliminary data.</text>
</comment>
<dbReference type="RefSeq" id="WP_189767979.1">
    <property type="nucleotide sequence ID" value="NZ_BNCK01000002.1"/>
</dbReference>
<reference evidence="2" key="2">
    <citation type="submission" date="2020-09" db="EMBL/GenBank/DDBJ databases">
        <authorList>
            <person name="Sun Q."/>
            <person name="Kim S."/>
        </authorList>
    </citation>
    <scope>NUCLEOTIDE SEQUENCE</scope>
    <source>
        <strain evidence="2">KCTC 42731</strain>
    </source>
</reference>
<sequence>MSTVKLLWQYKWVALITLVFEWLILAPVLLMMLRFGNKEVVVNLAQTPIGSSNFFGIFIDAFSTSPGLVYAVIAFAITVPTLILFKFALAVGTMASMHEGKWSFSQWLSLSGKHFLRAIGLLLRWLIVPAILCGLAVLVFKLFDIESAVSKIITLAVCWFLSISWLFMSLNGVARNESWSLKNGAITLFKNLHQFLLIVLVFLALFVLAKLMNWQLFVNNSDINTTLLCGVFGAFAIALFMRIVVLYWQAAHVVVWRKHWKIN</sequence>
<proteinExistence type="predicted"/>
<accession>A0A919BE78</accession>
<feature type="transmembrane region" description="Helical" evidence="1">
    <location>
        <begin position="12"/>
        <end position="33"/>
    </location>
</feature>
<evidence type="ECO:0000256" key="1">
    <source>
        <dbReference type="SAM" id="Phobius"/>
    </source>
</evidence>
<keyword evidence="1" id="KW-0472">Membrane</keyword>
<feature type="transmembrane region" description="Helical" evidence="1">
    <location>
        <begin position="68"/>
        <end position="94"/>
    </location>
</feature>
<organism evidence="2 3">
    <name type="scientific">Thalassotalea marina</name>
    <dbReference type="NCBI Taxonomy" id="1673741"/>
    <lineage>
        <taxon>Bacteria</taxon>
        <taxon>Pseudomonadati</taxon>
        <taxon>Pseudomonadota</taxon>
        <taxon>Gammaproteobacteria</taxon>
        <taxon>Alteromonadales</taxon>
        <taxon>Colwelliaceae</taxon>
        <taxon>Thalassotalea</taxon>
    </lineage>
</organism>
<feature type="transmembrane region" description="Helical" evidence="1">
    <location>
        <begin position="223"/>
        <end position="248"/>
    </location>
</feature>
<name>A0A919BE78_9GAMM</name>
<reference evidence="2" key="1">
    <citation type="journal article" date="2014" name="Int. J. Syst. Evol. Microbiol.">
        <title>Complete genome sequence of Corynebacterium casei LMG S-19264T (=DSM 44701T), isolated from a smear-ripened cheese.</title>
        <authorList>
            <consortium name="US DOE Joint Genome Institute (JGI-PGF)"/>
            <person name="Walter F."/>
            <person name="Albersmeier A."/>
            <person name="Kalinowski J."/>
            <person name="Ruckert C."/>
        </authorList>
    </citation>
    <scope>NUCLEOTIDE SEQUENCE</scope>
    <source>
        <strain evidence="2">KCTC 42731</strain>
    </source>
</reference>
<evidence type="ECO:0000313" key="3">
    <source>
        <dbReference type="Proteomes" id="UP000623842"/>
    </source>
</evidence>
<evidence type="ECO:0000313" key="2">
    <source>
        <dbReference type="EMBL" id="GHF84810.1"/>
    </source>
</evidence>
<dbReference type="AlphaFoldDB" id="A0A919BE78"/>
<keyword evidence="1" id="KW-0812">Transmembrane</keyword>